<reference evidence="1" key="1">
    <citation type="journal article" date="2020" name="G3 (Bethesda)">
        <title>High-Quality Assemblies for Three Invasive Social Wasps from the &lt;i&gt;Vespula&lt;/i&gt; Genus.</title>
        <authorList>
            <person name="Harrop T.W.R."/>
            <person name="Guhlin J."/>
            <person name="McLaughlin G.M."/>
            <person name="Permina E."/>
            <person name="Stockwell P."/>
            <person name="Gilligan J."/>
            <person name="Le Lec M.F."/>
            <person name="Gruber M.A.M."/>
            <person name="Quinn O."/>
            <person name="Lovegrove M."/>
            <person name="Duncan E.J."/>
            <person name="Remnant E.J."/>
            <person name="Van Eeckhoven J."/>
            <person name="Graham B."/>
            <person name="Knapp R.A."/>
            <person name="Langford K.W."/>
            <person name="Kronenberg Z."/>
            <person name="Press M.O."/>
            <person name="Eacker S.M."/>
            <person name="Wilson-Rankin E.E."/>
            <person name="Purcell J."/>
            <person name="Lester P.J."/>
            <person name="Dearden P.K."/>
        </authorList>
    </citation>
    <scope>NUCLEOTIDE SEQUENCE</scope>
    <source>
        <strain evidence="1">Linc-1</strain>
    </source>
</reference>
<accession>A0A834N7L1</accession>
<dbReference type="EMBL" id="JACSDZ010000007">
    <property type="protein sequence ID" value="KAF7399810.1"/>
    <property type="molecule type" value="Genomic_DNA"/>
</dbReference>
<evidence type="ECO:0000313" key="2">
    <source>
        <dbReference type="Proteomes" id="UP000617340"/>
    </source>
</evidence>
<dbReference type="Proteomes" id="UP000617340">
    <property type="component" value="Unassembled WGS sequence"/>
</dbReference>
<proteinExistence type="predicted"/>
<gene>
    <name evidence="1" type="ORF">HZH68_008402</name>
</gene>
<keyword evidence="2" id="KW-1185">Reference proteome</keyword>
<sequence>MDASARQLAVTRSPSCMIMIQAQPCAAVDILLQPSSLVPNPVPTWNYLLSTFPDILHSPLVIIGNTVAVRRISMNSFSSLAVRNTETADSRSEGAGEWNVNTEARYTMIYQCQQSSSACWPNAST</sequence>
<organism evidence="1 2">
    <name type="scientific">Vespula germanica</name>
    <name type="common">German yellow jacket</name>
    <name type="synonym">Paravespula germanica</name>
    <dbReference type="NCBI Taxonomy" id="30212"/>
    <lineage>
        <taxon>Eukaryota</taxon>
        <taxon>Metazoa</taxon>
        <taxon>Ecdysozoa</taxon>
        <taxon>Arthropoda</taxon>
        <taxon>Hexapoda</taxon>
        <taxon>Insecta</taxon>
        <taxon>Pterygota</taxon>
        <taxon>Neoptera</taxon>
        <taxon>Endopterygota</taxon>
        <taxon>Hymenoptera</taxon>
        <taxon>Apocrita</taxon>
        <taxon>Aculeata</taxon>
        <taxon>Vespoidea</taxon>
        <taxon>Vespidae</taxon>
        <taxon>Vespinae</taxon>
        <taxon>Vespula</taxon>
    </lineage>
</organism>
<protein>
    <submittedName>
        <fullName evidence="1">Uncharacterized protein</fullName>
    </submittedName>
</protein>
<evidence type="ECO:0000313" key="1">
    <source>
        <dbReference type="EMBL" id="KAF7399810.1"/>
    </source>
</evidence>
<comment type="caution">
    <text evidence="1">The sequence shown here is derived from an EMBL/GenBank/DDBJ whole genome shotgun (WGS) entry which is preliminary data.</text>
</comment>
<name>A0A834N7L1_VESGE</name>
<dbReference type="AlphaFoldDB" id="A0A834N7L1"/>